<evidence type="ECO:0000256" key="3">
    <source>
        <dbReference type="ARBA" id="ARBA00023274"/>
    </source>
</evidence>
<evidence type="ECO:0000313" key="4">
    <source>
        <dbReference type="EMBL" id="CAH02731.2"/>
    </source>
</evidence>
<evidence type="ECO:0000313" key="5">
    <source>
        <dbReference type="Proteomes" id="UP000000598"/>
    </source>
</evidence>
<reference evidence="4 5" key="1">
    <citation type="journal article" date="2004" name="Nature">
        <title>Genome evolution in yeasts.</title>
        <authorList>
            <consortium name="Genolevures"/>
            <person name="Dujon B."/>
            <person name="Sherman D."/>
            <person name="Fischer G."/>
            <person name="Durrens P."/>
            <person name="Casaregola S."/>
            <person name="Lafontaine I."/>
            <person name="de Montigny J."/>
            <person name="Marck C."/>
            <person name="Neuveglise C."/>
            <person name="Talla E."/>
            <person name="Goffard N."/>
            <person name="Frangeul L."/>
            <person name="Aigle M."/>
            <person name="Anthouard V."/>
            <person name="Babour A."/>
            <person name="Barbe V."/>
            <person name="Barnay S."/>
            <person name="Blanchin S."/>
            <person name="Beckerich J.M."/>
            <person name="Beyne E."/>
            <person name="Bleykasten C."/>
            <person name="Boisrame A."/>
            <person name="Boyer J."/>
            <person name="Cattolico L."/>
            <person name="Confanioleri F."/>
            <person name="de Daruvar A."/>
            <person name="Despons L."/>
            <person name="Fabre E."/>
            <person name="Fairhead C."/>
            <person name="Ferry-Dumazet H."/>
            <person name="Groppi A."/>
            <person name="Hantraye F."/>
            <person name="Hennequin C."/>
            <person name="Jauniaux N."/>
            <person name="Joyet P."/>
            <person name="Kachouri R."/>
            <person name="Kerrest A."/>
            <person name="Koszul R."/>
            <person name="Lemaire M."/>
            <person name="Lesur I."/>
            <person name="Ma L."/>
            <person name="Muller H."/>
            <person name="Nicaud J.M."/>
            <person name="Nikolski M."/>
            <person name="Oztas S."/>
            <person name="Ozier-Kalogeropoulos O."/>
            <person name="Pellenz S."/>
            <person name="Potier S."/>
            <person name="Richard G.F."/>
            <person name="Straub M.L."/>
            <person name="Suleau A."/>
            <person name="Swennene D."/>
            <person name="Tekaia F."/>
            <person name="Wesolowski-Louvel M."/>
            <person name="Westhof E."/>
            <person name="Wirth B."/>
            <person name="Zeniou-Meyer M."/>
            <person name="Zivanovic I."/>
            <person name="Bolotin-Fukuhara M."/>
            <person name="Thierry A."/>
            <person name="Bouchier C."/>
            <person name="Caudron B."/>
            <person name="Scarpelli C."/>
            <person name="Gaillardin C."/>
            <person name="Weissenbach J."/>
            <person name="Wincker P."/>
            <person name="Souciet J.L."/>
        </authorList>
    </citation>
    <scope>NUCLEOTIDE SEQUENCE [LARGE SCALE GENOMIC DNA]</scope>
    <source>
        <strain evidence="5">ATCC 8585 / CBS 2359 / DSM 70799 / NBRC 1267 / NRRL Y-1140 / WM37</strain>
    </source>
</reference>
<dbReference type="FunCoup" id="Q6CY46">
    <property type="interactions" value="166"/>
</dbReference>
<dbReference type="HOGENOM" id="CLU_078018_1_0_1"/>
<dbReference type="SUPFAM" id="SSF160369">
    <property type="entry name" value="Ribosomal protein L10-like"/>
    <property type="match status" value="1"/>
</dbReference>
<dbReference type="Proteomes" id="UP000000598">
    <property type="component" value="Chromosome A"/>
</dbReference>
<dbReference type="EMBL" id="CR382121">
    <property type="protein sequence ID" value="CAH02731.2"/>
    <property type="molecule type" value="Genomic_DNA"/>
</dbReference>
<keyword evidence="2" id="KW-0689">Ribosomal protein</keyword>
<dbReference type="STRING" id="284590.Q6CY46"/>
<gene>
    <name evidence="4" type="ORF">KLLA0_A03267g</name>
</gene>
<comment type="similarity">
    <text evidence="1">Belongs to the universal ribosomal protein uL10 family.</text>
</comment>
<dbReference type="InterPro" id="IPR047865">
    <property type="entry name" value="Ribosomal_uL10_bac_type"/>
</dbReference>
<dbReference type="PaxDb" id="284590-Q6CY46"/>
<dbReference type="KEGG" id="kla:KLLA0_A03267g"/>
<protein>
    <submittedName>
        <fullName evidence="4">KLLA0A03267p</fullName>
    </submittedName>
</protein>
<sequence>MLSLLLRSPVVVSRVSYASPFLVRRFASTQIERTVSDAVRRTVKPLDSRKTFLIDSYKNLMETSPVMLFCHHNNLMKGENAHFREEINKVGGKLTILRNNLFQVYLRNSRKNDPAAPAKRSEQDWKHPLLPLFKGPTAAISFPETDPAKVKKVMKLLEKAQDKLFVIGAKVENDAYDLRQLDSFKDLPTKSQLQSELLGLLHVLSGAGLVQTLEAGSNMLYLTLKSHEDNINPDKQKNENDSEGN</sequence>
<dbReference type="InterPro" id="IPR043141">
    <property type="entry name" value="Ribosomal_uL10-like_sf"/>
</dbReference>
<dbReference type="Gene3D" id="3.30.70.1730">
    <property type="match status" value="1"/>
</dbReference>
<accession>Q6CY46</accession>
<dbReference type="AlphaFoldDB" id="Q6CY46"/>
<evidence type="ECO:0000256" key="2">
    <source>
        <dbReference type="ARBA" id="ARBA00022980"/>
    </source>
</evidence>
<proteinExistence type="inferred from homology"/>
<name>Q6CY46_KLULA</name>
<dbReference type="PANTHER" id="PTHR11560">
    <property type="entry name" value="39S RIBOSOMAL PROTEIN L10, MITOCHONDRIAL"/>
    <property type="match status" value="1"/>
</dbReference>
<dbReference type="GO" id="GO:1990904">
    <property type="term" value="C:ribonucleoprotein complex"/>
    <property type="evidence" value="ECO:0007669"/>
    <property type="project" value="UniProtKB-KW"/>
</dbReference>
<keyword evidence="5" id="KW-1185">Reference proteome</keyword>
<organism evidence="4 5">
    <name type="scientific">Kluyveromyces lactis (strain ATCC 8585 / CBS 2359 / DSM 70799 / NBRC 1267 / NRRL Y-1140 / WM37)</name>
    <name type="common">Yeast</name>
    <name type="synonym">Candida sphaerica</name>
    <dbReference type="NCBI Taxonomy" id="284590"/>
    <lineage>
        <taxon>Eukaryota</taxon>
        <taxon>Fungi</taxon>
        <taxon>Dikarya</taxon>
        <taxon>Ascomycota</taxon>
        <taxon>Saccharomycotina</taxon>
        <taxon>Saccharomycetes</taxon>
        <taxon>Saccharomycetales</taxon>
        <taxon>Saccharomycetaceae</taxon>
        <taxon>Kluyveromyces</taxon>
    </lineage>
</organism>
<dbReference type="Pfam" id="PF00466">
    <property type="entry name" value="Ribosomal_L10"/>
    <property type="match status" value="1"/>
</dbReference>
<evidence type="ECO:0000256" key="1">
    <source>
        <dbReference type="ARBA" id="ARBA00008889"/>
    </source>
</evidence>
<keyword evidence="3" id="KW-0687">Ribonucleoprotein</keyword>
<dbReference type="eggNOG" id="ENOG502QRUI">
    <property type="taxonomic scope" value="Eukaryota"/>
</dbReference>
<dbReference type="CDD" id="cd05797">
    <property type="entry name" value="Ribosomal_L10"/>
    <property type="match status" value="1"/>
</dbReference>
<dbReference type="InterPro" id="IPR001790">
    <property type="entry name" value="Ribosomal_uL10"/>
</dbReference>
<dbReference type="InParanoid" id="Q6CY46"/>
<dbReference type="GO" id="GO:0005840">
    <property type="term" value="C:ribosome"/>
    <property type="evidence" value="ECO:0007669"/>
    <property type="project" value="UniProtKB-KW"/>
</dbReference>